<sequence length="224" mass="26320">MENPPDLIVATTLDDQCQDKKKIIVENICQQHDDIIANLRSEKYLLQCEIQQLRTQLLVRNNNNNTINNEFDEQAHLLQQRFHDEIQSVIYHHSELVQHVTNDLSNYVTQILKKSIENIESLRLLHQKELCTHSASLTNCIQHQSSEMNELCNHLIVQQRTKPMDLFNTVTNNFQNAVNNLKTSFDSKINYLNDIHVSKIEKLNTKHEIELDEMKCELNLMYKQ</sequence>
<dbReference type="AlphaFoldDB" id="A0A813Y8D0"/>
<dbReference type="OrthoDB" id="9994328at2759"/>
<evidence type="ECO:0000313" key="1">
    <source>
        <dbReference type="EMBL" id="CAF0880539.1"/>
    </source>
</evidence>
<comment type="caution">
    <text evidence="1">The sequence shown here is derived from an EMBL/GenBank/DDBJ whole genome shotgun (WGS) entry which is preliminary data.</text>
</comment>
<evidence type="ECO:0000313" key="2">
    <source>
        <dbReference type="Proteomes" id="UP000663832"/>
    </source>
</evidence>
<dbReference type="Proteomes" id="UP000663832">
    <property type="component" value="Unassembled WGS sequence"/>
</dbReference>
<keyword evidence="2" id="KW-1185">Reference proteome</keyword>
<protein>
    <submittedName>
        <fullName evidence="1">Uncharacterized protein</fullName>
    </submittedName>
</protein>
<dbReference type="EMBL" id="CAJNOM010000037">
    <property type="protein sequence ID" value="CAF0880539.1"/>
    <property type="molecule type" value="Genomic_DNA"/>
</dbReference>
<name>A0A813Y8D0_9BILA</name>
<accession>A0A813Y8D0</accession>
<gene>
    <name evidence="1" type="ORF">QVE165_LOCUS8390</name>
</gene>
<organism evidence="1 2">
    <name type="scientific">Adineta steineri</name>
    <dbReference type="NCBI Taxonomy" id="433720"/>
    <lineage>
        <taxon>Eukaryota</taxon>
        <taxon>Metazoa</taxon>
        <taxon>Spiralia</taxon>
        <taxon>Gnathifera</taxon>
        <taxon>Rotifera</taxon>
        <taxon>Eurotatoria</taxon>
        <taxon>Bdelloidea</taxon>
        <taxon>Adinetida</taxon>
        <taxon>Adinetidae</taxon>
        <taxon>Adineta</taxon>
    </lineage>
</organism>
<proteinExistence type="predicted"/>
<reference evidence="1" key="1">
    <citation type="submission" date="2021-02" db="EMBL/GenBank/DDBJ databases">
        <authorList>
            <person name="Nowell W R."/>
        </authorList>
    </citation>
    <scope>NUCLEOTIDE SEQUENCE</scope>
</reference>